<dbReference type="PANTHER" id="PTHR47293">
    <property type="entry name" value="JACALIN-RELATED LECTIN 3"/>
    <property type="match status" value="1"/>
</dbReference>
<comment type="similarity">
    <text evidence="1">Belongs to the jacalin lectin family.</text>
</comment>
<accession>A0AAN7IVH4</accession>
<name>A0AAN7IVH4_QUERU</name>
<gene>
    <name evidence="5" type="ORF">RGQ29_018943</name>
</gene>
<keyword evidence="2" id="KW-0430">Lectin</keyword>
<dbReference type="PROSITE" id="PS51752">
    <property type="entry name" value="JACALIN_LECTIN"/>
    <property type="match status" value="2"/>
</dbReference>
<keyword evidence="3" id="KW-0677">Repeat</keyword>
<dbReference type="SUPFAM" id="SSF51101">
    <property type="entry name" value="Mannose-binding lectins"/>
    <property type="match status" value="2"/>
</dbReference>
<organism evidence="5 6">
    <name type="scientific">Quercus rubra</name>
    <name type="common">Northern red oak</name>
    <name type="synonym">Quercus borealis</name>
    <dbReference type="NCBI Taxonomy" id="3512"/>
    <lineage>
        <taxon>Eukaryota</taxon>
        <taxon>Viridiplantae</taxon>
        <taxon>Streptophyta</taxon>
        <taxon>Embryophyta</taxon>
        <taxon>Tracheophyta</taxon>
        <taxon>Spermatophyta</taxon>
        <taxon>Magnoliopsida</taxon>
        <taxon>eudicotyledons</taxon>
        <taxon>Gunneridae</taxon>
        <taxon>Pentapetalae</taxon>
        <taxon>rosids</taxon>
        <taxon>fabids</taxon>
        <taxon>Fagales</taxon>
        <taxon>Fagaceae</taxon>
        <taxon>Quercus</taxon>
    </lineage>
</organism>
<dbReference type="InterPro" id="IPR033734">
    <property type="entry name" value="Jacalin-like_lectin_dom_plant"/>
</dbReference>
<keyword evidence="6" id="KW-1185">Reference proteome</keyword>
<sequence length="264" mass="28792">MVGSLGWKSFMQNGIESIAFKCGDEYGVLQRSRKFGGTGGTGSTWKTDKILLNWPEEYLTSISGTVADLWQHIIIRSLSFKTNKDTKYGPYGVVTGQPFSYSTEGGVIVGFHGHLGTLLDAIGAYVKIPPKKDNTLKMALPVPQGPGPWGGHGGMEWDDGIFLAIRELHLYVGDSVIHAIHVLYQSRDREPVWSLKHGGEGGDPSDPIKLEVSKEFLIRIARFYGPVEGSGSFKALPSITFYTNKAKYGPYGDEIGQAFTSSVA</sequence>
<dbReference type="InterPro" id="IPR001229">
    <property type="entry name" value="Jacalin-like_lectin_dom"/>
</dbReference>
<dbReference type="GO" id="GO:0030246">
    <property type="term" value="F:carbohydrate binding"/>
    <property type="evidence" value="ECO:0007669"/>
    <property type="project" value="UniProtKB-KW"/>
</dbReference>
<proteinExistence type="inferred from homology"/>
<dbReference type="Pfam" id="PF01419">
    <property type="entry name" value="Jacalin"/>
    <property type="match status" value="2"/>
</dbReference>
<evidence type="ECO:0000256" key="2">
    <source>
        <dbReference type="ARBA" id="ARBA00022734"/>
    </source>
</evidence>
<evidence type="ECO:0000259" key="4">
    <source>
        <dbReference type="PROSITE" id="PS51752"/>
    </source>
</evidence>
<evidence type="ECO:0000313" key="6">
    <source>
        <dbReference type="Proteomes" id="UP001324115"/>
    </source>
</evidence>
<dbReference type="EMBL" id="JAXUIC010000005">
    <property type="protein sequence ID" value="KAK4587740.1"/>
    <property type="molecule type" value="Genomic_DNA"/>
</dbReference>
<feature type="domain" description="Jacalin-type lectin" evidence="4">
    <location>
        <begin position="1"/>
        <end position="128"/>
    </location>
</feature>
<dbReference type="AlphaFoldDB" id="A0AAN7IVH4"/>
<evidence type="ECO:0000313" key="5">
    <source>
        <dbReference type="EMBL" id="KAK4587740.1"/>
    </source>
</evidence>
<dbReference type="Gene3D" id="2.100.10.30">
    <property type="entry name" value="Jacalin-like lectin domain"/>
    <property type="match status" value="2"/>
</dbReference>
<dbReference type="PANTHER" id="PTHR47293:SF66">
    <property type="entry name" value="JACALIN-RELATED LECTIN 11-RELATED"/>
    <property type="match status" value="1"/>
</dbReference>
<protein>
    <recommendedName>
        <fullName evidence="4">Jacalin-type lectin domain-containing protein</fullName>
    </recommendedName>
</protein>
<evidence type="ECO:0000256" key="3">
    <source>
        <dbReference type="ARBA" id="ARBA00022737"/>
    </source>
</evidence>
<feature type="domain" description="Jacalin-type lectin" evidence="4">
    <location>
        <begin position="143"/>
        <end position="264"/>
    </location>
</feature>
<dbReference type="CDD" id="cd09612">
    <property type="entry name" value="Jacalin"/>
    <property type="match status" value="1"/>
</dbReference>
<dbReference type="Proteomes" id="UP001324115">
    <property type="component" value="Unassembled WGS sequence"/>
</dbReference>
<reference evidence="5 6" key="1">
    <citation type="journal article" date="2023" name="G3 (Bethesda)">
        <title>A haplotype-resolved chromosome-scale genome for Quercus rubra L. provides insights into the genetics of adaptive traits for red oak species.</title>
        <authorList>
            <person name="Kapoor B."/>
            <person name="Jenkins J."/>
            <person name="Schmutz J."/>
            <person name="Zhebentyayeva T."/>
            <person name="Kuelheim C."/>
            <person name="Coggeshall M."/>
            <person name="Heim C."/>
            <person name="Lasky J.R."/>
            <person name="Leites L."/>
            <person name="Islam-Faridi N."/>
            <person name="Romero-Severson J."/>
            <person name="DeLeo V.L."/>
            <person name="Lucas S.M."/>
            <person name="Lazic D."/>
            <person name="Gailing O."/>
            <person name="Carlson J."/>
            <person name="Staton M."/>
        </authorList>
    </citation>
    <scope>NUCLEOTIDE SEQUENCE [LARGE SCALE GENOMIC DNA]</scope>
    <source>
        <strain evidence="5">Pseudo-F2</strain>
    </source>
</reference>
<dbReference type="SMART" id="SM00915">
    <property type="entry name" value="Jacalin"/>
    <property type="match status" value="2"/>
</dbReference>
<dbReference type="InterPro" id="IPR036404">
    <property type="entry name" value="Jacalin-like_lectin_dom_sf"/>
</dbReference>
<comment type="caution">
    <text evidence="5">The sequence shown here is derived from an EMBL/GenBank/DDBJ whole genome shotgun (WGS) entry which is preliminary data.</text>
</comment>
<evidence type="ECO:0000256" key="1">
    <source>
        <dbReference type="ARBA" id="ARBA00006568"/>
    </source>
</evidence>